<proteinExistence type="predicted"/>
<dbReference type="EMBL" id="KN880658">
    <property type="protein sequence ID" value="KIY64019.1"/>
    <property type="molecule type" value="Genomic_DNA"/>
</dbReference>
<gene>
    <name evidence="1" type="ORF">CYLTODRAFT_359091</name>
</gene>
<reference evidence="1 2" key="1">
    <citation type="journal article" date="2015" name="Fungal Genet. Biol.">
        <title>Evolution of novel wood decay mechanisms in Agaricales revealed by the genome sequences of Fistulina hepatica and Cylindrobasidium torrendii.</title>
        <authorList>
            <person name="Floudas D."/>
            <person name="Held B.W."/>
            <person name="Riley R."/>
            <person name="Nagy L.G."/>
            <person name="Koehler G."/>
            <person name="Ransdell A.S."/>
            <person name="Younus H."/>
            <person name="Chow J."/>
            <person name="Chiniquy J."/>
            <person name="Lipzen A."/>
            <person name="Tritt A."/>
            <person name="Sun H."/>
            <person name="Haridas S."/>
            <person name="LaButti K."/>
            <person name="Ohm R.A."/>
            <person name="Kues U."/>
            <person name="Blanchette R.A."/>
            <person name="Grigoriev I.V."/>
            <person name="Minto R.E."/>
            <person name="Hibbett D.S."/>
        </authorList>
    </citation>
    <scope>NUCLEOTIDE SEQUENCE [LARGE SCALE GENOMIC DNA]</scope>
    <source>
        <strain evidence="1 2">FP15055 ss-10</strain>
    </source>
</reference>
<dbReference type="AlphaFoldDB" id="A0A0D7B1H8"/>
<name>A0A0D7B1H8_9AGAR</name>
<sequence>VPFGVTYVKLGTIQRRLAWPLHKDDTLLQSGSTTVLNIYCFAFHWLLLCRRIESIAASDSYSSGYTLFRTAPYIVDPLQRVVYNCQYMMRSTYAIVFGAAMLTRSCDALPVTWEDVQSYIVTGEAWEFKLQKEFHLGSGTGILVLSVKWFTYSCGGISTIQSRGSLRCCTMHGYNSCAEYVRLG</sequence>
<feature type="non-terminal residue" evidence="1">
    <location>
        <position position="1"/>
    </location>
</feature>
<dbReference type="Proteomes" id="UP000054007">
    <property type="component" value="Unassembled WGS sequence"/>
</dbReference>
<accession>A0A0D7B1H8</accession>
<organism evidence="1 2">
    <name type="scientific">Cylindrobasidium torrendii FP15055 ss-10</name>
    <dbReference type="NCBI Taxonomy" id="1314674"/>
    <lineage>
        <taxon>Eukaryota</taxon>
        <taxon>Fungi</taxon>
        <taxon>Dikarya</taxon>
        <taxon>Basidiomycota</taxon>
        <taxon>Agaricomycotina</taxon>
        <taxon>Agaricomycetes</taxon>
        <taxon>Agaricomycetidae</taxon>
        <taxon>Agaricales</taxon>
        <taxon>Marasmiineae</taxon>
        <taxon>Physalacriaceae</taxon>
        <taxon>Cylindrobasidium</taxon>
    </lineage>
</organism>
<protein>
    <submittedName>
        <fullName evidence="1">Uncharacterized protein</fullName>
    </submittedName>
</protein>
<evidence type="ECO:0000313" key="1">
    <source>
        <dbReference type="EMBL" id="KIY64019.1"/>
    </source>
</evidence>
<evidence type="ECO:0000313" key="2">
    <source>
        <dbReference type="Proteomes" id="UP000054007"/>
    </source>
</evidence>
<keyword evidence="2" id="KW-1185">Reference proteome</keyword>
<dbReference type="OrthoDB" id="3169417at2759"/>